<dbReference type="Gene3D" id="3.40.50.300">
    <property type="entry name" value="P-loop containing nucleotide triphosphate hydrolases"/>
    <property type="match status" value="1"/>
</dbReference>
<protein>
    <recommendedName>
        <fullName evidence="1">RNA helicase</fullName>
        <ecNumber evidence="1">3.6.4.13</ecNumber>
    </recommendedName>
</protein>
<evidence type="ECO:0000256" key="6">
    <source>
        <dbReference type="ARBA" id="ARBA00047984"/>
    </source>
</evidence>
<keyword evidence="2" id="KW-0507">mRNA processing</keyword>
<evidence type="ECO:0000256" key="5">
    <source>
        <dbReference type="ARBA" id="ARBA00023187"/>
    </source>
</evidence>
<dbReference type="GO" id="GO:0003724">
    <property type="term" value="F:RNA helicase activity"/>
    <property type="evidence" value="ECO:0007669"/>
    <property type="project" value="UniProtKB-EC"/>
</dbReference>
<name>A0ABD2M6S7_9BILA</name>
<evidence type="ECO:0000256" key="2">
    <source>
        <dbReference type="ARBA" id="ARBA00022664"/>
    </source>
</evidence>
<keyword evidence="5" id="KW-0508">mRNA splicing</keyword>
<organism evidence="7 8">
    <name type="scientific">Heterodera trifolii</name>
    <dbReference type="NCBI Taxonomy" id="157864"/>
    <lineage>
        <taxon>Eukaryota</taxon>
        <taxon>Metazoa</taxon>
        <taxon>Ecdysozoa</taxon>
        <taxon>Nematoda</taxon>
        <taxon>Chromadorea</taxon>
        <taxon>Rhabditida</taxon>
        <taxon>Tylenchina</taxon>
        <taxon>Tylenchomorpha</taxon>
        <taxon>Tylenchoidea</taxon>
        <taxon>Heteroderidae</taxon>
        <taxon>Heteroderinae</taxon>
        <taxon>Heterodera</taxon>
    </lineage>
</organism>
<dbReference type="PANTHER" id="PTHR18934">
    <property type="entry name" value="ATP-DEPENDENT RNA HELICASE"/>
    <property type="match status" value="1"/>
</dbReference>
<proteinExistence type="predicted"/>
<dbReference type="GO" id="GO:0016787">
    <property type="term" value="F:hydrolase activity"/>
    <property type="evidence" value="ECO:0007669"/>
    <property type="project" value="UniProtKB-KW"/>
</dbReference>
<dbReference type="InterPro" id="IPR002464">
    <property type="entry name" value="DNA/RNA_helicase_DEAH_CS"/>
</dbReference>
<dbReference type="Proteomes" id="UP001620626">
    <property type="component" value="Unassembled WGS sequence"/>
</dbReference>
<evidence type="ECO:0000313" key="7">
    <source>
        <dbReference type="EMBL" id="KAL3123213.1"/>
    </source>
</evidence>
<evidence type="ECO:0000256" key="1">
    <source>
        <dbReference type="ARBA" id="ARBA00012552"/>
    </source>
</evidence>
<comment type="catalytic activity">
    <reaction evidence="6">
        <text>ATP + H2O = ADP + phosphate + H(+)</text>
        <dbReference type="Rhea" id="RHEA:13065"/>
        <dbReference type="ChEBI" id="CHEBI:15377"/>
        <dbReference type="ChEBI" id="CHEBI:15378"/>
        <dbReference type="ChEBI" id="CHEBI:30616"/>
        <dbReference type="ChEBI" id="CHEBI:43474"/>
        <dbReference type="ChEBI" id="CHEBI:456216"/>
        <dbReference type="EC" id="3.6.4.13"/>
    </reaction>
</comment>
<evidence type="ECO:0000256" key="4">
    <source>
        <dbReference type="ARBA" id="ARBA00022806"/>
    </source>
</evidence>
<dbReference type="GO" id="GO:0008380">
    <property type="term" value="P:RNA splicing"/>
    <property type="evidence" value="ECO:0007669"/>
    <property type="project" value="UniProtKB-KW"/>
</dbReference>
<dbReference type="AlphaFoldDB" id="A0ABD2M6S7"/>
<dbReference type="PANTHER" id="PTHR18934:SF109">
    <property type="entry name" value="ATP-DEPENDENT RNA HELICASE DHX15 HOMOLOG"/>
    <property type="match status" value="1"/>
</dbReference>
<keyword evidence="4" id="KW-0347">Helicase</keyword>
<reference evidence="7 8" key="1">
    <citation type="submission" date="2024-10" db="EMBL/GenBank/DDBJ databases">
        <authorList>
            <person name="Kim D."/>
        </authorList>
    </citation>
    <scope>NUCLEOTIDE SEQUENCE [LARGE SCALE GENOMIC DNA]</scope>
    <source>
        <strain evidence="7">BH-2024</strain>
    </source>
</reference>
<dbReference type="GO" id="GO:0006397">
    <property type="term" value="P:mRNA processing"/>
    <property type="evidence" value="ECO:0007669"/>
    <property type="project" value="UniProtKB-KW"/>
</dbReference>
<dbReference type="EMBL" id="JBICBT010000107">
    <property type="protein sequence ID" value="KAL3123213.1"/>
    <property type="molecule type" value="Genomic_DNA"/>
</dbReference>
<keyword evidence="4" id="KW-0547">Nucleotide-binding</keyword>
<keyword evidence="4" id="KW-0067">ATP-binding</keyword>
<comment type="caution">
    <text evidence="7">The sequence shown here is derived from an EMBL/GenBank/DDBJ whole genome shotgun (WGS) entry which is preliminary data.</text>
</comment>
<sequence>MLKPKKNKNNFQFLALMKTIVWKRTPQLPTILKNQKVLGCEEFDVALGHQVGYSVRFEDITTEHTVLKFCTDEMLVVEATRNPLLETYGIIVLDEAHERTLNNYLLMAHLKVITG</sequence>
<evidence type="ECO:0000256" key="3">
    <source>
        <dbReference type="ARBA" id="ARBA00022801"/>
    </source>
</evidence>
<gene>
    <name evidence="7" type="ORF">niasHT_008670</name>
</gene>
<keyword evidence="8" id="KW-1185">Reference proteome</keyword>
<dbReference type="InterPro" id="IPR027417">
    <property type="entry name" value="P-loop_NTPase"/>
</dbReference>
<evidence type="ECO:0000313" key="8">
    <source>
        <dbReference type="Proteomes" id="UP001620626"/>
    </source>
</evidence>
<dbReference type="PROSITE" id="PS00690">
    <property type="entry name" value="DEAH_ATP_HELICASE"/>
    <property type="match status" value="1"/>
</dbReference>
<dbReference type="EC" id="3.6.4.13" evidence="1"/>
<keyword evidence="3" id="KW-0378">Hydrolase</keyword>
<accession>A0ABD2M6S7</accession>
<dbReference type="SUPFAM" id="SSF52540">
    <property type="entry name" value="P-loop containing nucleoside triphosphate hydrolases"/>
    <property type="match status" value="1"/>
</dbReference>